<organism evidence="1 2">
    <name type="scientific">Nitratidesulfovibrio vulgaris (strain DP4)</name>
    <name type="common">Desulfovibrio vulgaris</name>
    <dbReference type="NCBI Taxonomy" id="391774"/>
    <lineage>
        <taxon>Bacteria</taxon>
        <taxon>Pseudomonadati</taxon>
        <taxon>Thermodesulfobacteriota</taxon>
        <taxon>Desulfovibrionia</taxon>
        <taxon>Desulfovibrionales</taxon>
        <taxon>Desulfovibrionaceae</taxon>
        <taxon>Nitratidesulfovibrio</taxon>
    </lineage>
</organism>
<dbReference type="Proteomes" id="UP000009173">
    <property type="component" value="Chromosome"/>
</dbReference>
<sequence length="154" mass="16703">MRKIRGLIDHLLAVTGLPREQVEAFADKGALMPTGRDLGPDGQGRAQVEAGVWKYDAVIRLQRYAGDGPTLMAVVLGWLADADPDRDGLVDPELDVAINDAHTCDVEIACEFEERLVIREDPQGPVAFDGRHWSMALPDISVADAVSGMRGQRG</sequence>
<reference evidence="2" key="1">
    <citation type="journal article" date="2009" name="Environ. Microbiol.">
        <title>Contribution of mobile genetic elements to Desulfovibrio vulgaris genome plasticity.</title>
        <authorList>
            <person name="Walker C.B."/>
            <person name="Stolyar S."/>
            <person name="Chivian D."/>
            <person name="Pinel N."/>
            <person name="Gabster J.A."/>
            <person name="Dehal P.S."/>
            <person name="He Z."/>
            <person name="Yang Z.K."/>
            <person name="Yen H.C."/>
            <person name="Zhou J."/>
            <person name="Wall J.D."/>
            <person name="Hazen T.C."/>
            <person name="Arkin A.P."/>
            <person name="Stahl D.A."/>
        </authorList>
    </citation>
    <scope>NUCLEOTIDE SEQUENCE [LARGE SCALE GENOMIC DNA]</scope>
    <source>
        <strain evidence="2">DP4</strain>
    </source>
</reference>
<protein>
    <recommendedName>
        <fullName evidence="3">P2 phage tail completion R family protein</fullName>
    </recommendedName>
</protein>
<accession>A0A0H3AAA6</accession>
<dbReference type="InterPro" id="IPR009678">
    <property type="entry name" value="Phage_tail_completion_R"/>
</dbReference>
<proteinExistence type="predicted"/>
<evidence type="ECO:0000313" key="1">
    <source>
        <dbReference type="EMBL" id="ABM28485.1"/>
    </source>
</evidence>
<dbReference type="EMBL" id="CP000527">
    <property type="protein sequence ID" value="ABM28485.1"/>
    <property type="molecule type" value="Genomic_DNA"/>
</dbReference>
<dbReference type="KEGG" id="dvl:Dvul_1467"/>
<dbReference type="Pfam" id="PF06891">
    <property type="entry name" value="P2_Phage_GpR"/>
    <property type="match status" value="1"/>
</dbReference>
<evidence type="ECO:0000313" key="2">
    <source>
        <dbReference type="Proteomes" id="UP000009173"/>
    </source>
</evidence>
<dbReference type="HOGENOM" id="CLU_135548_0_0_7"/>
<dbReference type="AlphaFoldDB" id="A0A0H3AAA6"/>
<dbReference type="RefSeq" id="WP_011792282.1">
    <property type="nucleotide sequence ID" value="NC_008751.1"/>
</dbReference>
<gene>
    <name evidence="1" type="ordered locus">Dvul_1467</name>
</gene>
<evidence type="ECO:0008006" key="3">
    <source>
        <dbReference type="Google" id="ProtNLM"/>
    </source>
</evidence>
<name>A0A0H3AAA6_NITV4</name>